<reference evidence="2" key="1">
    <citation type="journal article" date="2019" name="bioRxiv">
        <title>The Genome of the Zebra Mussel, Dreissena polymorpha: A Resource for Invasive Species Research.</title>
        <authorList>
            <person name="McCartney M.A."/>
            <person name="Auch B."/>
            <person name="Kono T."/>
            <person name="Mallez S."/>
            <person name="Zhang Y."/>
            <person name="Obille A."/>
            <person name="Becker A."/>
            <person name="Abrahante J.E."/>
            <person name="Garbe J."/>
            <person name="Badalamenti J.P."/>
            <person name="Herman A."/>
            <person name="Mangelson H."/>
            <person name="Liachko I."/>
            <person name="Sullivan S."/>
            <person name="Sone E.D."/>
            <person name="Koren S."/>
            <person name="Silverstein K.A.T."/>
            <person name="Beckman K.B."/>
            <person name="Gohl D.M."/>
        </authorList>
    </citation>
    <scope>NUCLEOTIDE SEQUENCE</scope>
    <source>
        <strain evidence="2">Duluth1</strain>
        <tissue evidence="2">Whole animal</tissue>
    </source>
</reference>
<reference evidence="2" key="2">
    <citation type="submission" date="2020-11" db="EMBL/GenBank/DDBJ databases">
        <authorList>
            <person name="McCartney M.A."/>
            <person name="Auch B."/>
            <person name="Kono T."/>
            <person name="Mallez S."/>
            <person name="Becker A."/>
            <person name="Gohl D.M."/>
            <person name="Silverstein K.A.T."/>
            <person name="Koren S."/>
            <person name="Bechman K.B."/>
            <person name="Herman A."/>
            <person name="Abrahante J.E."/>
            <person name="Garbe J."/>
        </authorList>
    </citation>
    <scope>NUCLEOTIDE SEQUENCE</scope>
    <source>
        <strain evidence="2">Duluth1</strain>
        <tissue evidence="2">Whole animal</tissue>
    </source>
</reference>
<feature type="region of interest" description="Disordered" evidence="1">
    <location>
        <begin position="156"/>
        <end position="197"/>
    </location>
</feature>
<feature type="compositionally biased region" description="Basic and acidic residues" evidence="1">
    <location>
        <begin position="156"/>
        <end position="166"/>
    </location>
</feature>
<comment type="caution">
    <text evidence="2">The sequence shown here is derived from an EMBL/GenBank/DDBJ whole genome shotgun (WGS) entry which is preliminary data.</text>
</comment>
<accession>A0A9D4CLN1</accession>
<protein>
    <submittedName>
        <fullName evidence="2">Uncharacterized protein</fullName>
    </submittedName>
</protein>
<evidence type="ECO:0000256" key="1">
    <source>
        <dbReference type="SAM" id="MobiDB-lite"/>
    </source>
</evidence>
<evidence type="ECO:0000313" key="2">
    <source>
        <dbReference type="EMBL" id="KAH3726515.1"/>
    </source>
</evidence>
<dbReference type="EMBL" id="JAIWYP010000012">
    <property type="protein sequence ID" value="KAH3726515.1"/>
    <property type="molecule type" value="Genomic_DNA"/>
</dbReference>
<dbReference type="Proteomes" id="UP000828390">
    <property type="component" value="Unassembled WGS sequence"/>
</dbReference>
<gene>
    <name evidence="2" type="ORF">DPMN_052382</name>
</gene>
<evidence type="ECO:0000313" key="3">
    <source>
        <dbReference type="Proteomes" id="UP000828390"/>
    </source>
</evidence>
<proteinExistence type="predicted"/>
<dbReference type="AlphaFoldDB" id="A0A9D4CLN1"/>
<name>A0A9D4CLN1_DREPO</name>
<sequence length="197" mass="21070">MFSARDVKRGCSVSVLYTGHLKEPGTPLEAGRFLYNNDDNNSGDNNGNDDNDRYVNLSDDCDAGVNDDDVYNTNYAQKLARRDRGERNFLSHLGGSANPAESATLEPDDFHTAGIAIFSKMQRCNLPEVPSITSAEEICGGPGAALTMHGGVALLRDPRGDPRDSGTKYAQRTGETVSGKKTTAGDSESGHKGRALT</sequence>
<feature type="compositionally biased region" description="Low complexity" evidence="1">
    <location>
        <begin position="36"/>
        <end position="48"/>
    </location>
</feature>
<feature type="region of interest" description="Disordered" evidence="1">
    <location>
        <begin position="32"/>
        <end position="58"/>
    </location>
</feature>
<feature type="compositionally biased region" description="Polar residues" evidence="1">
    <location>
        <begin position="168"/>
        <end position="186"/>
    </location>
</feature>
<keyword evidence="3" id="KW-1185">Reference proteome</keyword>
<organism evidence="2 3">
    <name type="scientific">Dreissena polymorpha</name>
    <name type="common">Zebra mussel</name>
    <name type="synonym">Mytilus polymorpha</name>
    <dbReference type="NCBI Taxonomy" id="45954"/>
    <lineage>
        <taxon>Eukaryota</taxon>
        <taxon>Metazoa</taxon>
        <taxon>Spiralia</taxon>
        <taxon>Lophotrochozoa</taxon>
        <taxon>Mollusca</taxon>
        <taxon>Bivalvia</taxon>
        <taxon>Autobranchia</taxon>
        <taxon>Heteroconchia</taxon>
        <taxon>Euheterodonta</taxon>
        <taxon>Imparidentia</taxon>
        <taxon>Neoheterodontei</taxon>
        <taxon>Myida</taxon>
        <taxon>Dreissenoidea</taxon>
        <taxon>Dreissenidae</taxon>
        <taxon>Dreissena</taxon>
    </lineage>
</organism>